<evidence type="ECO:0000313" key="1">
    <source>
        <dbReference type="EMBL" id="HAE50581.1"/>
    </source>
</evidence>
<protein>
    <recommendedName>
        <fullName evidence="5">DUF1799 domain-containing protein</fullName>
    </recommendedName>
</protein>
<organism evidence="2 3">
    <name type="scientific">Tistrella mobilis</name>
    <dbReference type="NCBI Taxonomy" id="171437"/>
    <lineage>
        <taxon>Bacteria</taxon>
        <taxon>Pseudomonadati</taxon>
        <taxon>Pseudomonadota</taxon>
        <taxon>Alphaproteobacteria</taxon>
        <taxon>Geminicoccales</taxon>
        <taxon>Geminicoccaceae</taxon>
        <taxon>Tistrella</taxon>
    </lineage>
</organism>
<dbReference type="GeneID" id="97239382"/>
<evidence type="ECO:0000313" key="3">
    <source>
        <dbReference type="Proteomes" id="UP000075787"/>
    </source>
</evidence>
<dbReference type="Pfam" id="PF08809">
    <property type="entry name" value="DUF1799"/>
    <property type="match status" value="1"/>
</dbReference>
<dbReference type="OrthoDB" id="6169380at2"/>
<dbReference type="Proteomes" id="UP000257706">
    <property type="component" value="Unassembled WGS sequence"/>
</dbReference>
<dbReference type="InterPro" id="IPR014915">
    <property type="entry name" value="Phage_TLS_TfmB"/>
</dbReference>
<reference evidence="2 3" key="1">
    <citation type="submission" date="2015-12" db="EMBL/GenBank/DDBJ databases">
        <title>Genome sequence of Tistrella mobilis MCCC 1A02139.</title>
        <authorList>
            <person name="Lu L."/>
            <person name="Lai Q."/>
            <person name="Shao Z."/>
            <person name="Qian P."/>
        </authorList>
    </citation>
    <scope>NUCLEOTIDE SEQUENCE [LARGE SCALE GENOMIC DNA]</scope>
    <source>
        <strain evidence="2 3">MCCC 1A02139</strain>
    </source>
</reference>
<dbReference type="EMBL" id="DMAI01000397">
    <property type="protein sequence ID" value="HAE50581.1"/>
    <property type="molecule type" value="Genomic_DNA"/>
</dbReference>
<dbReference type="RefSeq" id="WP_062762623.1">
    <property type="nucleotide sequence ID" value="NZ_CP121014.1"/>
</dbReference>
<dbReference type="AlphaFoldDB" id="A0A161Q691"/>
<accession>A0A161Q691</accession>
<gene>
    <name evidence="2" type="ORF">AUP44_24550</name>
    <name evidence="1" type="ORF">DCK97_24515</name>
</gene>
<reference evidence="1 4" key="2">
    <citation type="journal article" date="2018" name="Nat. Biotechnol.">
        <title>A standardized bacterial taxonomy based on genome phylogeny substantially revises the tree of life.</title>
        <authorList>
            <person name="Parks D.H."/>
            <person name="Chuvochina M."/>
            <person name="Waite D.W."/>
            <person name="Rinke C."/>
            <person name="Skarshewski A."/>
            <person name="Chaumeil P.A."/>
            <person name="Hugenholtz P."/>
        </authorList>
    </citation>
    <scope>NUCLEOTIDE SEQUENCE [LARGE SCALE GENOMIC DNA]</scope>
    <source>
        <strain evidence="1">UBA8739</strain>
    </source>
</reference>
<proteinExistence type="predicted"/>
<name>A0A161Q691_9PROT</name>
<evidence type="ECO:0008006" key="5">
    <source>
        <dbReference type="Google" id="ProtNLM"/>
    </source>
</evidence>
<comment type="caution">
    <text evidence="2">The sequence shown here is derived from an EMBL/GenBank/DDBJ whole genome shotgun (WGS) entry which is preliminary data.</text>
</comment>
<dbReference type="Proteomes" id="UP000075787">
    <property type="component" value="Unassembled WGS sequence"/>
</dbReference>
<sequence>MLGITGEQAAALKARRRLLAGPDGIEIWPQNLKPWSLFRRVATQWRTAGPAGQPIGLDYTALAFVARVERCRVTPDLLDDIQAMEAAALDVWRARRR</sequence>
<dbReference type="EMBL" id="LPZR01000076">
    <property type="protein sequence ID" value="KYO54925.1"/>
    <property type="molecule type" value="Genomic_DNA"/>
</dbReference>
<evidence type="ECO:0000313" key="2">
    <source>
        <dbReference type="EMBL" id="KYO54925.1"/>
    </source>
</evidence>
<evidence type="ECO:0000313" key="4">
    <source>
        <dbReference type="Proteomes" id="UP000257706"/>
    </source>
</evidence>